<dbReference type="EMBL" id="CM002239">
    <property type="protein sequence ID" value="EAA33324.1"/>
    <property type="molecule type" value="Genomic_DNA"/>
</dbReference>
<dbReference type="HOGENOM" id="CLU_2373310_0_0_1"/>
<name>Q7SAD2_NEUCR</name>
<dbReference type="RefSeq" id="XP_962560.1">
    <property type="nucleotide sequence ID" value="XM_957467.1"/>
</dbReference>
<dbReference type="VEuPathDB" id="FungiDB:NCU06298"/>
<keyword evidence="2" id="KW-1185">Reference proteome</keyword>
<dbReference type="KEGG" id="ncr:NCU06298"/>
<proteinExistence type="predicted"/>
<dbReference type="PaxDb" id="5141-EFNCRP00000006058"/>
<organism evidence="1 2">
    <name type="scientific">Neurospora crassa (strain ATCC 24698 / 74-OR23-1A / CBS 708.71 / DSM 1257 / FGSC 987)</name>
    <dbReference type="NCBI Taxonomy" id="367110"/>
    <lineage>
        <taxon>Eukaryota</taxon>
        <taxon>Fungi</taxon>
        <taxon>Dikarya</taxon>
        <taxon>Ascomycota</taxon>
        <taxon>Pezizomycotina</taxon>
        <taxon>Sordariomycetes</taxon>
        <taxon>Sordariomycetidae</taxon>
        <taxon>Sordariales</taxon>
        <taxon>Sordariaceae</taxon>
        <taxon>Neurospora</taxon>
    </lineage>
</organism>
<protein>
    <submittedName>
        <fullName evidence="1">Uncharacterized protein</fullName>
    </submittedName>
</protein>
<dbReference type="InParanoid" id="Q7SAD2"/>
<dbReference type="GeneID" id="3878735"/>
<dbReference type="Proteomes" id="UP000001805">
    <property type="component" value="Chromosome 4, Linkage Group IV"/>
</dbReference>
<accession>Q7SAD2</accession>
<sequence>MLCAAKWWDSQEFGGTQEVSANRVATSTTSTKSRLMISFEGCDMILRFSLGLSLPDEKIEGLEQDLACPFARQNAAVAEFAVVTPKHAIPRQKPI</sequence>
<reference evidence="1 2" key="1">
    <citation type="journal article" date="2003" name="Nature">
        <title>The genome sequence of the filamentous fungus Neurospora crassa.</title>
        <authorList>
            <person name="Galagan J.E."/>
            <person name="Calvo S.E."/>
            <person name="Borkovich K.A."/>
            <person name="Selker E.U."/>
            <person name="Read N.D."/>
            <person name="Jaffe D."/>
            <person name="FitzHugh W."/>
            <person name="Ma L.J."/>
            <person name="Smirnov S."/>
            <person name="Purcell S."/>
            <person name="Rehman B."/>
            <person name="Elkins T."/>
            <person name="Engels R."/>
            <person name="Wang S."/>
            <person name="Nielsen C.B."/>
            <person name="Butler J."/>
            <person name="Endrizzi M."/>
            <person name="Qui D."/>
            <person name="Ianakiev P."/>
            <person name="Bell-Pedersen D."/>
            <person name="Nelson M.A."/>
            <person name="Werner-Washburne M."/>
            <person name="Selitrennikoff C.P."/>
            <person name="Kinsey J.A."/>
            <person name="Braun E.L."/>
            <person name="Zelter A."/>
            <person name="Schulte U."/>
            <person name="Kothe G.O."/>
            <person name="Jedd G."/>
            <person name="Mewes W."/>
            <person name="Staben C."/>
            <person name="Marcotte E."/>
            <person name="Greenberg D."/>
            <person name="Roy A."/>
            <person name="Foley K."/>
            <person name="Naylor J."/>
            <person name="Stange-Thomann N."/>
            <person name="Barrett R."/>
            <person name="Gnerre S."/>
            <person name="Kamal M."/>
            <person name="Kamvysselis M."/>
            <person name="Mauceli E."/>
            <person name="Bielke C."/>
            <person name="Rudd S."/>
            <person name="Frishman D."/>
            <person name="Krystofova S."/>
            <person name="Rasmussen C."/>
            <person name="Metzenberg R.L."/>
            <person name="Perkins D.D."/>
            <person name="Kroken S."/>
            <person name="Cogoni C."/>
            <person name="Macino G."/>
            <person name="Catcheside D."/>
            <person name="Li W."/>
            <person name="Pratt R.J."/>
            <person name="Osmani S.A."/>
            <person name="DeSouza C.P."/>
            <person name="Glass L."/>
            <person name="Orbach M.J."/>
            <person name="Berglund J.A."/>
            <person name="Voelker R."/>
            <person name="Yarden O."/>
            <person name="Plamann M."/>
            <person name="Seiler S."/>
            <person name="Dunlap J."/>
            <person name="Radford A."/>
            <person name="Aramayo R."/>
            <person name="Natvig D.O."/>
            <person name="Alex L.A."/>
            <person name="Mannhaupt G."/>
            <person name="Ebbole D.J."/>
            <person name="Freitag M."/>
            <person name="Paulsen I."/>
            <person name="Sachs M.S."/>
            <person name="Lander E.S."/>
            <person name="Nusbaum C."/>
            <person name="Birren B."/>
        </authorList>
    </citation>
    <scope>NUCLEOTIDE SEQUENCE [LARGE SCALE GENOMIC DNA]</scope>
    <source>
        <strain evidence="2">ATCC 24698 / 74-OR23-1A / CBS 708.71 / DSM 1257 / FGSC 987</strain>
    </source>
</reference>
<gene>
    <name evidence="1" type="ORF">NCU06298</name>
</gene>
<evidence type="ECO:0000313" key="2">
    <source>
        <dbReference type="Proteomes" id="UP000001805"/>
    </source>
</evidence>
<evidence type="ECO:0000313" key="1">
    <source>
        <dbReference type="EMBL" id="EAA33324.1"/>
    </source>
</evidence>
<dbReference type="AlphaFoldDB" id="Q7SAD2"/>